<feature type="transmembrane region" description="Helical" evidence="1">
    <location>
        <begin position="142"/>
        <end position="163"/>
    </location>
</feature>
<dbReference type="KEGG" id="pson:JI735_14480"/>
<accession>A0A974PHD5</accession>
<evidence type="ECO:0000256" key="1">
    <source>
        <dbReference type="SAM" id="Phobius"/>
    </source>
</evidence>
<feature type="transmembrane region" description="Helical" evidence="1">
    <location>
        <begin position="12"/>
        <end position="29"/>
    </location>
</feature>
<keyword evidence="1" id="KW-0472">Membrane</keyword>
<feature type="transmembrane region" description="Helical" evidence="1">
    <location>
        <begin position="175"/>
        <end position="193"/>
    </location>
</feature>
<dbReference type="EMBL" id="CP068595">
    <property type="protein sequence ID" value="QQZ63548.1"/>
    <property type="molecule type" value="Genomic_DNA"/>
</dbReference>
<name>A0A974PHD5_9BACL</name>
<protein>
    <submittedName>
        <fullName evidence="2">DUF4386 domain-containing protein</fullName>
    </submittedName>
</protein>
<gene>
    <name evidence="2" type="ORF">JI735_14480</name>
</gene>
<reference evidence="2 3" key="1">
    <citation type="submission" date="2021-01" db="EMBL/GenBank/DDBJ databases">
        <title>Whole genome sequence of Paenibacillus sonchi LMG 24727 for comparative genomics.</title>
        <authorList>
            <person name="Lee G."/>
            <person name="Kim M.-J."/>
            <person name="Lim K."/>
            <person name="Shin J.-H."/>
        </authorList>
    </citation>
    <scope>NUCLEOTIDE SEQUENCE [LARGE SCALE GENOMIC DNA]</scope>
    <source>
        <strain evidence="2 3">LMG 24727</strain>
    </source>
</reference>
<dbReference type="Proteomes" id="UP000595841">
    <property type="component" value="Chromosome"/>
</dbReference>
<keyword evidence="1" id="KW-1133">Transmembrane helix</keyword>
<dbReference type="Pfam" id="PF14329">
    <property type="entry name" value="DUF4386"/>
    <property type="match status" value="1"/>
</dbReference>
<dbReference type="InterPro" id="IPR025495">
    <property type="entry name" value="DUF4386"/>
</dbReference>
<organism evidence="2 3">
    <name type="scientific">Paenibacillus sonchi</name>
    <dbReference type="NCBI Taxonomy" id="373687"/>
    <lineage>
        <taxon>Bacteria</taxon>
        <taxon>Bacillati</taxon>
        <taxon>Bacillota</taxon>
        <taxon>Bacilli</taxon>
        <taxon>Bacillales</taxon>
        <taxon>Paenibacillaceae</taxon>
        <taxon>Paenibacillus</taxon>
        <taxon>Paenibacillus sonchi group</taxon>
    </lineage>
</organism>
<feature type="transmembrane region" description="Helical" evidence="1">
    <location>
        <begin position="90"/>
        <end position="113"/>
    </location>
</feature>
<dbReference type="AlphaFoldDB" id="A0A974PHD5"/>
<evidence type="ECO:0000313" key="2">
    <source>
        <dbReference type="EMBL" id="QQZ63548.1"/>
    </source>
</evidence>
<proteinExistence type="predicted"/>
<keyword evidence="1" id="KW-0812">Transmembrane</keyword>
<feature type="transmembrane region" description="Helical" evidence="1">
    <location>
        <begin position="205"/>
        <end position="224"/>
    </location>
</feature>
<feature type="transmembrane region" description="Helical" evidence="1">
    <location>
        <begin position="57"/>
        <end position="78"/>
    </location>
</feature>
<sequence length="237" mass="25118">MLMSAAVARTGGVSIVLMAVAAAFSYGYAHGSLVVRGDPAATFGNLQSSPLLFRGEILGWLLILACDTVAAWALYTVLKPVQPDLSLLGAWLRLSYTAVLGVAVSSLAAVSLLTDSRGQVLAGFTSGELQAEMMLFLRAFEAVWSIGLILFGGHLLIVGVLAFQSGNIPKTISVLLLLAAAGYMVIHLCRTLVPEYEGFIEVIERVFMLPMTAGELGFGLWLLFKVPAPRARGESAS</sequence>
<keyword evidence="3" id="KW-1185">Reference proteome</keyword>
<evidence type="ECO:0000313" key="3">
    <source>
        <dbReference type="Proteomes" id="UP000595841"/>
    </source>
</evidence>